<protein>
    <recommendedName>
        <fullName evidence="2">Nucleotide-diphospho-sugar transferase domain-containing protein</fullName>
    </recommendedName>
</protein>
<evidence type="ECO:0008006" key="2">
    <source>
        <dbReference type="Google" id="ProtNLM"/>
    </source>
</evidence>
<proteinExistence type="predicted"/>
<gene>
    <name evidence="1" type="ORF">METZ01_LOCUS424660</name>
</gene>
<dbReference type="EMBL" id="UINC01168665">
    <property type="protein sequence ID" value="SVD71806.1"/>
    <property type="molecule type" value="Genomic_DNA"/>
</dbReference>
<dbReference type="Gene3D" id="3.90.550.10">
    <property type="entry name" value="Spore Coat Polysaccharide Biosynthesis Protein SpsA, Chain A"/>
    <property type="match status" value="1"/>
</dbReference>
<reference evidence="1" key="1">
    <citation type="submission" date="2018-05" db="EMBL/GenBank/DDBJ databases">
        <authorList>
            <person name="Lanie J.A."/>
            <person name="Ng W.-L."/>
            <person name="Kazmierczak K.M."/>
            <person name="Andrzejewski T.M."/>
            <person name="Davidsen T.M."/>
            <person name="Wayne K.J."/>
            <person name="Tettelin H."/>
            <person name="Glass J.I."/>
            <person name="Rusch D."/>
            <person name="Podicherti R."/>
            <person name="Tsui H.-C.T."/>
            <person name="Winkler M.E."/>
        </authorList>
    </citation>
    <scope>NUCLEOTIDE SEQUENCE</scope>
</reference>
<sequence>MKTLVFQSKIGGGSLTWDSKNMSQLKTDHLIIESCLASVRSWCKKLGYEYKFVTQDLKWNFEFLSRNDVQLNCAFQNWTHLPKEGYDQIIYLDNDIFVFEYSGSPPIVDFGLVCRYGDQTQYAKHYCGINSLWWNSGVIVMSQKRCRHLSNWMLDYIPRARELSLFRDLPREESLITEYCAKYKPTKLDPIWNTMPPQTPIPMFLDIKFLHLLGTSKLNTLLKCPKEIQKVIMKNIDVSETIIA</sequence>
<accession>A0A382XKZ1</accession>
<dbReference type="AlphaFoldDB" id="A0A382XKZ1"/>
<organism evidence="1">
    <name type="scientific">marine metagenome</name>
    <dbReference type="NCBI Taxonomy" id="408172"/>
    <lineage>
        <taxon>unclassified sequences</taxon>
        <taxon>metagenomes</taxon>
        <taxon>ecological metagenomes</taxon>
    </lineage>
</organism>
<dbReference type="SUPFAM" id="SSF53448">
    <property type="entry name" value="Nucleotide-diphospho-sugar transferases"/>
    <property type="match status" value="1"/>
</dbReference>
<evidence type="ECO:0000313" key="1">
    <source>
        <dbReference type="EMBL" id="SVD71806.1"/>
    </source>
</evidence>
<dbReference type="InterPro" id="IPR029044">
    <property type="entry name" value="Nucleotide-diphossugar_trans"/>
</dbReference>
<name>A0A382XKZ1_9ZZZZ</name>